<dbReference type="GO" id="GO:0005524">
    <property type="term" value="F:ATP binding"/>
    <property type="evidence" value="ECO:0007669"/>
    <property type="project" value="InterPro"/>
</dbReference>
<comment type="subcellular location">
    <subcellularLocation>
        <location evidence="2">Cytoplasm</location>
    </subcellularLocation>
</comment>
<proteinExistence type="predicted"/>
<dbReference type="InterPro" id="IPR018165">
    <property type="entry name" value="Ala-tRNA-synth_IIc_core"/>
</dbReference>
<dbReference type="GO" id="GO:0002161">
    <property type="term" value="F:aminoacyl-tRNA deacylase activity"/>
    <property type="evidence" value="ECO:0007669"/>
    <property type="project" value="UniProtKB-ARBA"/>
</dbReference>
<dbReference type="SUPFAM" id="SSF55186">
    <property type="entry name" value="ThrRS/AlaRS common domain"/>
    <property type="match status" value="1"/>
</dbReference>
<dbReference type="InterPro" id="IPR012947">
    <property type="entry name" value="tRNA_SAD"/>
</dbReference>
<dbReference type="GO" id="GO:0046872">
    <property type="term" value="F:metal ion binding"/>
    <property type="evidence" value="ECO:0007669"/>
    <property type="project" value="UniProtKB-KW"/>
</dbReference>
<comment type="cofactor">
    <cofactor evidence="1">
        <name>Zn(2+)</name>
        <dbReference type="ChEBI" id="CHEBI:29105"/>
    </cofactor>
</comment>
<evidence type="ECO:0000256" key="3">
    <source>
        <dbReference type="ARBA" id="ARBA00017959"/>
    </source>
</evidence>
<gene>
    <name evidence="8" type="ORF">SAMN05192589_11754</name>
</gene>
<sequence length="310" mass="32356">MSTQIFSFLSKHIKKHAASMPVSGEEGLSRLFEGTVTIGDMTTDALPSAATPDSTPSTQDLFREDAYLRECQATVVAVQPDGGIVLDRTVFYPLGGGQAGDSGMLVRADGSTVAIADTRKGKDAEGRPTAAIVHVPAPGDAAPVAVGEAVTARIDWERRHRLMRFHTTTHLLCHLVAQPVNGCSITPDYARLDFHMDGALDKDALTAGIARLVAEGHAVTLGTVTDAELDANPALVKSMSVQPPRGTGQVRTVRVGGAAETAGEAGTLQIDLQPCGGTHVANTGEIGTVVVTKIEKKGAMSRRVVLGFAA</sequence>
<protein>
    <recommendedName>
        <fullName evidence="3">Alanine--tRNA ligase</fullName>
    </recommendedName>
    <alternativeName>
        <fullName evidence="6">Alanyl-tRNA synthetase</fullName>
    </alternativeName>
</protein>
<dbReference type="Pfam" id="PF01411">
    <property type="entry name" value="tRNA-synt_2c"/>
    <property type="match status" value="1"/>
</dbReference>
<accession>A0A1G7CXM8</accession>
<dbReference type="SMART" id="SM00863">
    <property type="entry name" value="tRNA_SAD"/>
    <property type="match status" value="1"/>
</dbReference>
<evidence type="ECO:0000313" key="9">
    <source>
        <dbReference type="Proteomes" id="UP000198781"/>
    </source>
</evidence>
<evidence type="ECO:0000256" key="1">
    <source>
        <dbReference type="ARBA" id="ARBA00001947"/>
    </source>
</evidence>
<dbReference type="GO" id="GO:0003676">
    <property type="term" value="F:nucleic acid binding"/>
    <property type="evidence" value="ECO:0007669"/>
    <property type="project" value="InterPro"/>
</dbReference>
<dbReference type="Gene3D" id="3.30.980.10">
    <property type="entry name" value="Threonyl-trna Synthetase, Chain A, domain 2"/>
    <property type="match status" value="1"/>
</dbReference>
<dbReference type="EMBL" id="FMZC01000017">
    <property type="protein sequence ID" value="SDE43235.1"/>
    <property type="molecule type" value="Genomic_DNA"/>
</dbReference>
<evidence type="ECO:0000259" key="7">
    <source>
        <dbReference type="PROSITE" id="PS50860"/>
    </source>
</evidence>
<keyword evidence="5" id="KW-0862">Zinc</keyword>
<evidence type="ECO:0000256" key="2">
    <source>
        <dbReference type="ARBA" id="ARBA00004496"/>
    </source>
</evidence>
<dbReference type="Gene3D" id="2.40.30.130">
    <property type="match status" value="1"/>
</dbReference>
<dbReference type="PROSITE" id="PS50860">
    <property type="entry name" value="AA_TRNA_LIGASE_II_ALA"/>
    <property type="match status" value="1"/>
</dbReference>
<evidence type="ECO:0000256" key="4">
    <source>
        <dbReference type="ARBA" id="ARBA00022723"/>
    </source>
</evidence>
<dbReference type="STRING" id="187868.SAMN05192589_11754"/>
<dbReference type="GO" id="GO:0005737">
    <property type="term" value="C:cytoplasm"/>
    <property type="evidence" value="ECO:0007669"/>
    <property type="project" value="UniProtKB-SubCell"/>
</dbReference>
<dbReference type="PANTHER" id="PTHR43462">
    <property type="entry name" value="ALANYL-TRNA EDITING PROTEIN"/>
    <property type="match status" value="1"/>
</dbReference>
<dbReference type="InterPro" id="IPR018163">
    <property type="entry name" value="Thr/Ala-tRNA-synth_IIc_edit"/>
</dbReference>
<feature type="domain" description="Alanyl-transfer RNA synthetases family profile" evidence="7">
    <location>
        <begin position="53"/>
        <end position="310"/>
    </location>
</feature>
<reference evidence="8 9" key="1">
    <citation type="submission" date="2016-10" db="EMBL/GenBank/DDBJ databases">
        <authorList>
            <person name="de Groot N.N."/>
        </authorList>
    </citation>
    <scope>NUCLEOTIDE SEQUENCE [LARGE SCALE GENOMIC DNA]</scope>
    <source>
        <strain evidence="8 9">DSM 16619</strain>
    </source>
</reference>
<dbReference type="InterPro" id="IPR051335">
    <property type="entry name" value="Alanyl-tRNA_Editing_Enzymes"/>
</dbReference>
<dbReference type="InterPro" id="IPR018164">
    <property type="entry name" value="Ala-tRNA-synth_IIc_N"/>
</dbReference>
<dbReference type="GO" id="GO:0006419">
    <property type="term" value="P:alanyl-tRNA aminoacylation"/>
    <property type="evidence" value="ECO:0007669"/>
    <property type="project" value="InterPro"/>
</dbReference>
<dbReference type="SUPFAM" id="SSF50447">
    <property type="entry name" value="Translation proteins"/>
    <property type="match status" value="1"/>
</dbReference>
<dbReference type="Pfam" id="PF07973">
    <property type="entry name" value="tRNA_SAD"/>
    <property type="match status" value="1"/>
</dbReference>
<keyword evidence="4" id="KW-0479">Metal-binding</keyword>
<evidence type="ECO:0000313" key="8">
    <source>
        <dbReference type="EMBL" id="SDE43235.1"/>
    </source>
</evidence>
<dbReference type="AlphaFoldDB" id="A0A1G7CXM8"/>
<evidence type="ECO:0000256" key="5">
    <source>
        <dbReference type="ARBA" id="ARBA00022833"/>
    </source>
</evidence>
<keyword evidence="9" id="KW-1185">Reference proteome</keyword>
<dbReference type="GO" id="GO:0004813">
    <property type="term" value="F:alanine-tRNA ligase activity"/>
    <property type="evidence" value="ECO:0007669"/>
    <property type="project" value="InterPro"/>
</dbReference>
<dbReference type="PANTHER" id="PTHR43462:SF1">
    <property type="entry name" value="ALANYL-TRNA EDITING PROTEIN AARSD1"/>
    <property type="match status" value="1"/>
</dbReference>
<name>A0A1G7CXM8_9BURK</name>
<dbReference type="Proteomes" id="UP000198781">
    <property type="component" value="Unassembled WGS sequence"/>
</dbReference>
<evidence type="ECO:0000256" key="6">
    <source>
        <dbReference type="ARBA" id="ARBA00032577"/>
    </source>
</evidence>
<organism evidence="8 9">
    <name type="scientific">Paracidovorax valerianellae</name>
    <dbReference type="NCBI Taxonomy" id="187868"/>
    <lineage>
        <taxon>Bacteria</taxon>
        <taxon>Pseudomonadati</taxon>
        <taxon>Pseudomonadota</taxon>
        <taxon>Betaproteobacteria</taxon>
        <taxon>Burkholderiales</taxon>
        <taxon>Comamonadaceae</taxon>
        <taxon>Paracidovorax</taxon>
    </lineage>
</organism>
<dbReference type="InterPro" id="IPR009000">
    <property type="entry name" value="Transl_B-barrel_sf"/>
</dbReference>